<dbReference type="Gene3D" id="4.10.40.20">
    <property type="match status" value="1"/>
</dbReference>
<dbReference type="Pfam" id="PF07327">
    <property type="entry name" value="Neuroparsin"/>
    <property type="match status" value="1"/>
</dbReference>
<dbReference type="OrthoDB" id="6578186at2759"/>
<feature type="chain" id="PRO_5040449881" description="Neuroparsin" evidence="1">
    <location>
        <begin position="23"/>
        <end position="110"/>
    </location>
</feature>
<dbReference type="InterPro" id="IPR010850">
    <property type="entry name" value="Neuroparsin"/>
</dbReference>
<organism evidence="2 3">
    <name type="scientific">Bemisia tabaci</name>
    <name type="common">Sweetpotato whitefly</name>
    <name type="synonym">Aleurodes tabaci</name>
    <dbReference type="NCBI Taxonomy" id="7038"/>
    <lineage>
        <taxon>Eukaryota</taxon>
        <taxon>Metazoa</taxon>
        <taxon>Ecdysozoa</taxon>
        <taxon>Arthropoda</taxon>
        <taxon>Hexapoda</taxon>
        <taxon>Insecta</taxon>
        <taxon>Pterygota</taxon>
        <taxon>Neoptera</taxon>
        <taxon>Paraneoptera</taxon>
        <taxon>Hemiptera</taxon>
        <taxon>Sternorrhyncha</taxon>
        <taxon>Aleyrodoidea</taxon>
        <taxon>Aleyrodidae</taxon>
        <taxon>Aleyrodinae</taxon>
        <taxon>Bemisia</taxon>
    </lineage>
</organism>
<evidence type="ECO:0008006" key="4">
    <source>
        <dbReference type="Google" id="ProtNLM"/>
    </source>
</evidence>
<reference evidence="2" key="1">
    <citation type="submission" date="2021-12" db="EMBL/GenBank/DDBJ databases">
        <authorList>
            <person name="King R."/>
        </authorList>
    </citation>
    <scope>NUCLEOTIDE SEQUENCE</scope>
</reference>
<sequence length="110" mass="11777">MQLTFGVLVTSFLVTLLHPSLRTVVGGSLKLKLCLPCIGEECNLLPEEECLYGLVKNHCGYWECGKGPGQICGGPSKIFGECGDGMHCKCDRCVGCSSKTLDCDLNTSIC</sequence>
<feature type="signal peptide" evidence="1">
    <location>
        <begin position="1"/>
        <end position="22"/>
    </location>
</feature>
<dbReference type="Proteomes" id="UP001152759">
    <property type="component" value="Chromosome 6"/>
</dbReference>
<dbReference type="AlphaFoldDB" id="A0A9P0AJ70"/>
<evidence type="ECO:0000313" key="2">
    <source>
        <dbReference type="EMBL" id="CAH0391646.1"/>
    </source>
</evidence>
<proteinExistence type="predicted"/>
<evidence type="ECO:0000313" key="3">
    <source>
        <dbReference type="Proteomes" id="UP001152759"/>
    </source>
</evidence>
<accession>A0A9P0AJ70</accession>
<name>A0A9P0AJ70_BEMTA</name>
<keyword evidence="3" id="KW-1185">Reference proteome</keyword>
<protein>
    <recommendedName>
        <fullName evidence="4">Neuroparsin</fullName>
    </recommendedName>
</protein>
<dbReference type="EMBL" id="OU963867">
    <property type="protein sequence ID" value="CAH0391646.1"/>
    <property type="molecule type" value="Genomic_DNA"/>
</dbReference>
<gene>
    <name evidence="2" type="ORF">BEMITA_LOCUS10244</name>
</gene>
<dbReference type="KEGG" id="btab:109041520"/>
<evidence type="ECO:0000256" key="1">
    <source>
        <dbReference type="SAM" id="SignalP"/>
    </source>
</evidence>
<keyword evidence="1" id="KW-0732">Signal</keyword>